<accession>A0A7M5V020</accession>
<feature type="domain" description="BRCT" evidence="3">
    <location>
        <begin position="238"/>
        <end position="326"/>
    </location>
</feature>
<evidence type="ECO:0000256" key="1">
    <source>
        <dbReference type="SAM" id="MobiDB-lite"/>
    </source>
</evidence>
<dbReference type="Gene3D" id="3.40.50.10190">
    <property type="entry name" value="BRCT domain"/>
    <property type="match status" value="3"/>
</dbReference>
<evidence type="ECO:0000259" key="2">
    <source>
        <dbReference type="PROSITE" id="PS50010"/>
    </source>
</evidence>
<dbReference type="Pfam" id="PF21242">
    <property type="entry name" value="ECT2_PH"/>
    <property type="match status" value="1"/>
</dbReference>
<keyword evidence="5" id="KW-1185">Reference proteome</keyword>
<dbReference type="SUPFAM" id="SSF52113">
    <property type="entry name" value="BRCT domain"/>
    <property type="match status" value="2"/>
</dbReference>
<evidence type="ECO:0000313" key="4">
    <source>
        <dbReference type="EnsemblMetazoa" id="CLYHEMP007043.1"/>
    </source>
</evidence>
<dbReference type="InterPro" id="IPR036420">
    <property type="entry name" value="BRCT_dom_sf"/>
</dbReference>
<feature type="region of interest" description="Disordered" evidence="1">
    <location>
        <begin position="832"/>
        <end position="851"/>
    </location>
</feature>
<name>A0A7M5V020_9CNID</name>
<dbReference type="GO" id="GO:0035556">
    <property type="term" value="P:intracellular signal transduction"/>
    <property type="evidence" value="ECO:0007669"/>
    <property type="project" value="InterPro"/>
</dbReference>
<dbReference type="GO" id="GO:2000431">
    <property type="term" value="P:regulation of cytokinesis, actomyosin contractile ring assembly"/>
    <property type="evidence" value="ECO:0007669"/>
    <property type="project" value="InterPro"/>
</dbReference>
<dbReference type="EnsemblMetazoa" id="CLYHEMT007043.1">
    <property type="protein sequence ID" value="CLYHEMP007043.1"/>
    <property type="gene ID" value="CLYHEMG007043"/>
</dbReference>
<dbReference type="Proteomes" id="UP000594262">
    <property type="component" value="Unplaced"/>
</dbReference>
<feature type="domain" description="BRCT" evidence="3">
    <location>
        <begin position="149"/>
        <end position="222"/>
    </location>
</feature>
<dbReference type="CDD" id="cd00160">
    <property type="entry name" value="RhoGEF"/>
    <property type="match status" value="1"/>
</dbReference>
<dbReference type="InterPro" id="IPR011993">
    <property type="entry name" value="PH-like_dom_sf"/>
</dbReference>
<dbReference type="GO" id="GO:0007399">
    <property type="term" value="P:nervous system development"/>
    <property type="evidence" value="ECO:0007669"/>
    <property type="project" value="TreeGrafter"/>
</dbReference>
<dbReference type="Pfam" id="PF00621">
    <property type="entry name" value="RhoGEF"/>
    <property type="match status" value="1"/>
</dbReference>
<dbReference type="InterPro" id="IPR026817">
    <property type="entry name" value="Ect2"/>
</dbReference>
<sequence length="866" mass="97957">MAMNNLYGSTMSLDCGGNLKSSFNQSTLSLISVNTTTSSISTKVHDFNTKDFVFCLTNKSLMQNKDLMAAIQYFKPEYTLVDTDENLEVMSNERRKYFFVCQNFDDERFKTLRRKKCRICGPPLLVYLHSRKRALPDTSRPLFNGSMFGVAVCFTGFASKGNMVNQLADLVHFMGGSVRRDFSGKITHLVANLAQGQKYKNAVNLGKHIMTDGWVLEAWEKRHTSSFKASESSFVNSFNMKPFHGLKISFLGFSPDETEHMQDITLQNDGHFVPVGEDGCTHLVIEESYSLDLTTESVKATFVVKQEWFWASIQLDVCAEENMYSYIDDKGTPLGTGSQRRFKRKHCNMSGLSDLLSPGSPFFISNKRQSRDGALSSLSSATFDSSMGSPLAMIDSPIVKETKKEISARQQKCLELQHTERNYVTILQTIIKVFKEPLEQSANQRGGALLASEEIKTIFGAIPDLLDVHEKLFASINHLVDNWHEEQLIGKAITDCAEGMMKAYPGFVNYFEFIKETINRCDKERPRFHAFLKLSMTNPDCQRQTLTELLIRPVQRLPSMSLLMDDIFKHTKENNPDHAYVNDARAAVKKVLTFINEDKRKTETQVQMFEILGEIENCPPYLLSAKRSLISKVDLMEVTEGLILKCEHLTMFLFNDCIEIAKKKNRGVNSMTYKSPAIQNIQRGNVQKKSYDHMEFIEARHLKHVVDIKDDTDFKEMFGLIHLSNITQADQLSIFKMVPGTTKAEWINKVVQRLKSSKATADAENLLMGVEPWELLSDKSDTSQEKERSGSLSKVFKKAKSGITKKVVRALSQNKTPKSHNKSTLRRAMANVTPNTYPSTPGNTSGLVSPTPSEYTIMDFSVCEEK</sequence>
<evidence type="ECO:0008006" key="6">
    <source>
        <dbReference type="Google" id="ProtNLM"/>
    </source>
</evidence>
<dbReference type="AlphaFoldDB" id="A0A7M5V020"/>
<dbReference type="GO" id="GO:0000281">
    <property type="term" value="P:mitotic cytokinesis"/>
    <property type="evidence" value="ECO:0007669"/>
    <property type="project" value="TreeGrafter"/>
</dbReference>
<dbReference type="Pfam" id="PF12738">
    <property type="entry name" value="PTCB-BRCT"/>
    <property type="match status" value="1"/>
</dbReference>
<dbReference type="CDD" id="cd17732">
    <property type="entry name" value="BRCT_Ect2_rpt2"/>
    <property type="match status" value="1"/>
</dbReference>
<dbReference type="GO" id="GO:0005634">
    <property type="term" value="C:nucleus"/>
    <property type="evidence" value="ECO:0007669"/>
    <property type="project" value="InterPro"/>
</dbReference>
<dbReference type="InterPro" id="IPR001331">
    <property type="entry name" value="GDS_CDC24_CS"/>
</dbReference>
<dbReference type="RefSeq" id="XP_066924148.1">
    <property type="nucleotide sequence ID" value="XM_067068047.1"/>
</dbReference>
<dbReference type="SUPFAM" id="SSF48065">
    <property type="entry name" value="DBL homology domain (DH-domain)"/>
    <property type="match status" value="1"/>
</dbReference>
<dbReference type="GO" id="GO:0005085">
    <property type="term" value="F:guanyl-nucleotide exchange factor activity"/>
    <property type="evidence" value="ECO:0007669"/>
    <property type="project" value="InterPro"/>
</dbReference>
<dbReference type="InterPro" id="IPR035899">
    <property type="entry name" value="DBL_dom_sf"/>
</dbReference>
<reference evidence="4" key="1">
    <citation type="submission" date="2021-01" db="UniProtKB">
        <authorList>
            <consortium name="EnsemblMetazoa"/>
        </authorList>
    </citation>
    <scope>IDENTIFICATION</scope>
</reference>
<dbReference type="SMART" id="SM00292">
    <property type="entry name" value="BRCT"/>
    <property type="match status" value="2"/>
</dbReference>
<dbReference type="GO" id="GO:0005096">
    <property type="term" value="F:GTPase activator activity"/>
    <property type="evidence" value="ECO:0007669"/>
    <property type="project" value="InterPro"/>
</dbReference>
<protein>
    <recommendedName>
        <fullName evidence="6">Protein ECT2</fullName>
    </recommendedName>
</protein>
<dbReference type="PROSITE" id="PS50172">
    <property type="entry name" value="BRCT"/>
    <property type="match status" value="2"/>
</dbReference>
<dbReference type="OrthoDB" id="9997817at2759"/>
<dbReference type="InterPro" id="IPR000219">
    <property type="entry name" value="DH_dom"/>
</dbReference>
<dbReference type="Pfam" id="PF21243">
    <property type="entry name" value="ECT2_BRCT0"/>
    <property type="match status" value="1"/>
</dbReference>
<dbReference type="InterPro" id="IPR049396">
    <property type="entry name" value="ECT2_BRCT0"/>
</dbReference>
<organism evidence="4 5">
    <name type="scientific">Clytia hemisphaerica</name>
    <dbReference type="NCBI Taxonomy" id="252671"/>
    <lineage>
        <taxon>Eukaryota</taxon>
        <taxon>Metazoa</taxon>
        <taxon>Cnidaria</taxon>
        <taxon>Hydrozoa</taxon>
        <taxon>Hydroidolina</taxon>
        <taxon>Leptothecata</taxon>
        <taxon>Obeliida</taxon>
        <taxon>Clytiidae</taxon>
        <taxon>Clytia</taxon>
    </lineage>
</organism>
<feature type="domain" description="DH" evidence="2">
    <location>
        <begin position="408"/>
        <end position="598"/>
    </location>
</feature>
<dbReference type="Gene3D" id="2.30.29.30">
    <property type="entry name" value="Pleckstrin-homology domain (PH domain)/Phosphotyrosine-binding domain (PTB)"/>
    <property type="match status" value="1"/>
</dbReference>
<dbReference type="SMART" id="SM00325">
    <property type="entry name" value="RhoGEF"/>
    <property type="match status" value="1"/>
</dbReference>
<dbReference type="InterPro" id="IPR001357">
    <property type="entry name" value="BRCT_dom"/>
</dbReference>
<dbReference type="PROSITE" id="PS00741">
    <property type="entry name" value="DH_1"/>
    <property type="match status" value="1"/>
</dbReference>
<dbReference type="GO" id="GO:0005938">
    <property type="term" value="C:cell cortex"/>
    <property type="evidence" value="ECO:0007669"/>
    <property type="project" value="TreeGrafter"/>
</dbReference>
<proteinExistence type="predicted"/>
<evidence type="ECO:0000259" key="3">
    <source>
        <dbReference type="PROSITE" id="PS50172"/>
    </source>
</evidence>
<dbReference type="Pfam" id="PF00533">
    <property type="entry name" value="BRCT"/>
    <property type="match status" value="1"/>
</dbReference>
<dbReference type="PROSITE" id="PS50010">
    <property type="entry name" value="DH_2"/>
    <property type="match status" value="1"/>
</dbReference>
<dbReference type="GeneID" id="136811443"/>
<dbReference type="Gene3D" id="1.20.900.10">
    <property type="entry name" value="Dbl homology (DH) domain"/>
    <property type="match status" value="1"/>
</dbReference>
<evidence type="ECO:0000313" key="5">
    <source>
        <dbReference type="Proteomes" id="UP000594262"/>
    </source>
</evidence>
<dbReference type="InterPro" id="IPR049395">
    <property type="entry name" value="ECT2_PH"/>
</dbReference>
<dbReference type="PANTHER" id="PTHR16777">
    <property type="entry name" value="PROTEIN ECT2"/>
    <property type="match status" value="1"/>
</dbReference>
<dbReference type="PANTHER" id="PTHR16777:SF2">
    <property type="entry name" value="PROTEIN ECT2"/>
    <property type="match status" value="1"/>
</dbReference>